<evidence type="ECO:0008006" key="4">
    <source>
        <dbReference type="Google" id="ProtNLM"/>
    </source>
</evidence>
<feature type="region of interest" description="Disordered" evidence="1">
    <location>
        <begin position="1"/>
        <end position="20"/>
    </location>
</feature>
<feature type="region of interest" description="Disordered" evidence="1">
    <location>
        <begin position="91"/>
        <end position="112"/>
    </location>
</feature>
<evidence type="ECO:0000313" key="2">
    <source>
        <dbReference type="EMBL" id="WYV99163.1"/>
    </source>
</evidence>
<evidence type="ECO:0000313" key="3">
    <source>
        <dbReference type="Proteomes" id="UP001438490"/>
    </source>
</evidence>
<organism evidence="2 3">
    <name type="scientific">Pseudomonas phage vB_PpuM-Amme-3</name>
    <dbReference type="NCBI Taxonomy" id="3132617"/>
    <lineage>
        <taxon>Viruses</taxon>
        <taxon>Duplodnaviria</taxon>
        <taxon>Heunggongvirae</taxon>
        <taxon>Uroviricota</taxon>
        <taxon>Caudoviricetes</taxon>
        <taxon>Vandenendeviridae</taxon>
        <taxon>Gorskivirinae</taxon>
        <taxon>Tartuvirus</taxon>
        <taxon>Tartuvirus amme3</taxon>
    </lineage>
</organism>
<proteinExistence type="predicted"/>
<dbReference type="EMBL" id="PP496413">
    <property type="protein sequence ID" value="WYV99163.1"/>
    <property type="molecule type" value="Genomic_DNA"/>
</dbReference>
<dbReference type="Proteomes" id="UP001438490">
    <property type="component" value="Segment"/>
</dbReference>
<keyword evidence="3" id="KW-1185">Reference proteome</keyword>
<reference evidence="2 3" key="1">
    <citation type="submission" date="2024-03" db="EMBL/GenBank/DDBJ databases">
        <title>Isolation and characterization of a phage collection against Pseudomonas putida.</title>
        <authorList>
            <person name="Brauer A."/>
            <person name="Rosendahl S."/>
            <person name="Kangsep A."/>
            <person name="Rikberg R."/>
            <person name="Lewanczyk A.C."/>
            <person name="Horak R."/>
            <person name="Tamman H."/>
        </authorList>
    </citation>
    <scope>NUCLEOTIDE SEQUENCE [LARGE SCALE GENOMIC DNA]</scope>
</reference>
<name>A0AAX4MWT0_9CAUD</name>
<gene>
    <name evidence="2" type="ORF">Amme3_00167</name>
</gene>
<evidence type="ECO:0000256" key="1">
    <source>
        <dbReference type="SAM" id="MobiDB-lite"/>
    </source>
</evidence>
<sequence length="112" mass="12132">MTNTTTPNKGGRPTLAEQAAKGVKKSDLAKGLILLRKAFGPAVEKMIELQQTSEMTPEKEFKMALDLTKLYMEMLKADKALILADQRANEDGMEGAGNDQPPAPVLKLFGGK</sequence>
<accession>A0AAX4MWT0</accession>
<protein>
    <recommendedName>
        <fullName evidence="4">Terminase small subunit</fullName>
    </recommendedName>
</protein>